<evidence type="ECO:0000313" key="4">
    <source>
        <dbReference type="Proteomes" id="UP000594454"/>
    </source>
</evidence>
<dbReference type="GO" id="GO:0030151">
    <property type="term" value="F:molybdenum ion binding"/>
    <property type="evidence" value="ECO:0007669"/>
    <property type="project" value="InterPro"/>
</dbReference>
<feature type="domain" description="MOSC" evidence="2">
    <location>
        <begin position="184"/>
        <end position="332"/>
    </location>
</feature>
<evidence type="ECO:0000313" key="3">
    <source>
        <dbReference type="EMBL" id="CAD7091105.1"/>
    </source>
</evidence>
<name>A0A7R8V3R4_HERIL</name>
<dbReference type="EMBL" id="LR899013">
    <property type="protein sequence ID" value="CAD7091105.1"/>
    <property type="molecule type" value="Genomic_DNA"/>
</dbReference>
<dbReference type="SUPFAM" id="SSF141673">
    <property type="entry name" value="MOSC N-terminal domain-like"/>
    <property type="match status" value="1"/>
</dbReference>
<dbReference type="InParanoid" id="A0A7R8V3R4"/>
<dbReference type="OrthoDB" id="17255at2759"/>
<dbReference type="GO" id="GO:0003824">
    <property type="term" value="F:catalytic activity"/>
    <property type="evidence" value="ECO:0007669"/>
    <property type="project" value="InterPro"/>
</dbReference>
<dbReference type="Pfam" id="PF03473">
    <property type="entry name" value="MOSC"/>
    <property type="match status" value="1"/>
</dbReference>
<dbReference type="Pfam" id="PF03476">
    <property type="entry name" value="MOSC_N"/>
    <property type="match status" value="1"/>
</dbReference>
<protein>
    <recommendedName>
        <fullName evidence="2">MOSC domain-containing protein</fullName>
    </recommendedName>
</protein>
<dbReference type="InterPro" id="IPR011037">
    <property type="entry name" value="Pyrv_Knase-like_insert_dom_sf"/>
</dbReference>
<dbReference type="SUPFAM" id="SSF50800">
    <property type="entry name" value="PK beta-barrel domain-like"/>
    <property type="match status" value="1"/>
</dbReference>
<dbReference type="PANTHER" id="PTHR14237:SF19">
    <property type="entry name" value="MITOCHONDRIAL AMIDOXIME REDUCING COMPONENT 1"/>
    <property type="match status" value="1"/>
</dbReference>
<reference evidence="3 4" key="1">
    <citation type="submission" date="2020-11" db="EMBL/GenBank/DDBJ databases">
        <authorList>
            <person name="Wallbank WR R."/>
            <person name="Pardo Diaz C."/>
            <person name="Kozak K."/>
            <person name="Martin S."/>
            <person name="Jiggins C."/>
            <person name="Moest M."/>
            <person name="Warren A I."/>
            <person name="Generalovic N T."/>
            <person name="Byers J.R.P. K."/>
            <person name="Montejo-Kovacevich G."/>
            <person name="Yen C E."/>
        </authorList>
    </citation>
    <scope>NUCLEOTIDE SEQUENCE [LARGE SCALE GENOMIC DNA]</scope>
</reference>
<feature type="transmembrane region" description="Helical" evidence="1">
    <location>
        <begin position="15"/>
        <end position="35"/>
    </location>
</feature>
<dbReference type="InterPro" id="IPR005302">
    <property type="entry name" value="MoCF_Sase_C"/>
</dbReference>
<dbReference type="AlphaFoldDB" id="A0A7R8V3R4"/>
<keyword evidence="1" id="KW-0812">Transmembrane</keyword>
<keyword evidence="1" id="KW-1133">Transmembrane helix</keyword>
<dbReference type="PANTHER" id="PTHR14237">
    <property type="entry name" value="MOLYBDOPTERIN COFACTOR SULFURASE MOSC"/>
    <property type="match status" value="1"/>
</dbReference>
<evidence type="ECO:0000259" key="2">
    <source>
        <dbReference type="PROSITE" id="PS51340"/>
    </source>
</evidence>
<gene>
    <name evidence="3" type="ORF">HERILL_LOCUS13543</name>
</gene>
<evidence type="ECO:0000256" key="1">
    <source>
        <dbReference type="SAM" id="Phobius"/>
    </source>
</evidence>
<dbReference type="Proteomes" id="UP000594454">
    <property type="component" value="Chromosome 5"/>
</dbReference>
<proteinExistence type="predicted"/>
<sequence>MPSFLSNLSAEQTRLTIGLAAGIGVITIAGFVYLYKKYGPEAPPQKWRRVGELSDLICYPIKSCGPIKLNSIGCGQIGLEDGNLKDRIFMIITTNGEFITGRQHPKVTLVHPRIEKDKMMLSAPGMMDIEVDIKRLYKVPPIKCKVWGQTVQAVDCGEEVARWFSRYVLSEDFGLRLVFYPSCLPSREVRPINKKFETMFSRDTGAFHDATSFMLFNESSVHDLNNRLNDPVQVLNFRPNFVVRGPGPYEEDAWKWVKIGNDVIFRNIKPCTRCKFTTVDPETGTFRADGDPLKTLTEYRMFKDAGVTPVLGIHLGVRTKGTVSVGDPVYVEAD</sequence>
<organism evidence="3 4">
    <name type="scientific">Hermetia illucens</name>
    <name type="common">Black soldier fly</name>
    <dbReference type="NCBI Taxonomy" id="343691"/>
    <lineage>
        <taxon>Eukaryota</taxon>
        <taxon>Metazoa</taxon>
        <taxon>Ecdysozoa</taxon>
        <taxon>Arthropoda</taxon>
        <taxon>Hexapoda</taxon>
        <taxon>Insecta</taxon>
        <taxon>Pterygota</taxon>
        <taxon>Neoptera</taxon>
        <taxon>Endopterygota</taxon>
        <taxon>Diptera</taxon>
        <taxon>Brachycera</taxon>
        <taxon>Stratiomyomorpha</taxon>
        <taxon>Stratiomyidae</taxon>
        <taxon>Hermetiinae</taxon>
        <taxon>Hermetia</taxon>
    </lineage>
</organism>
<dbReference type="GO" id="GO:0030170">
    <property type="term" value="F:pyridoxal phosphate binding"/>
    <property type="evidence" value="ECO:0007669"/>
    <property type="project" value="InterPro"/>
</dbReference>
<dbReference type="OMA" id="FQVAVWG"/>
<dbReference type="PROSITE" id="PS51340">
    <property type="entry name" value="MOSC"/>
    <property type="match status" value="1"/>
</dbReference>
<dbReference type="InterPro" id="IPR005303">
    <property type="entry name" value="MOCOS_middle"/>
</dbReference>
<dbReference type="FunCoup" id="A0A7R8V3R4">
    <property type="interactions" value="42"/>
</dbReference>
<keyword evidence="4" id="KW-1185">Reference proteome</keyword>
<keyword evidence="1" id="KW-0472">Membrane</keyword>
<accession>A0A7R8V3R4</accession>